<dbReference type="RefSeq" id="WP_049726141.1">
    <property type="nucleotide sequence ID" value="NZ_CP012154.1"/>
</dbReference>
<evidence type="ECO:0000313" key="2">
    <source>
        <dbReference type="Proteomes" id="UP000066624"/>
    </source>
</evidence>
<evidence type="ECO:0000313" key="1">
    <source>
        <dbReference type="EMBL" id="AKS42588.1"/>
    </source>
</evidence>
<dbReference type="AlphaFoldDB" id="A0A0K0XY30"/>
<reference evidence="1 2" key="1">
    <citation type="submission" date="2015-07" db="EMBL/GenBank/DDBJ databases">
        <authorList>
            <person name="Noorani M."/>
        </authorList>
    </citation>
    <scope>NUCLEOTIDE SEQUENCE [LARGE SCALE GENOMIC DNA]</scope>
    <source>
        <strain evidence="1 2">KCTC 42284</strain>
    </source>
</reference>
<dbReference type="OrthoDB" id="5801361at2"/>
<gene>
    <name evidence="1" type="ORF">WM2015_2225</name>
</gene>
<dbReference type="EMBL" id="CP012154">
    <property type="protein sequence ID" value="AKS42588.1"/>
    <property type="molecule type" value="Genomic_DNA"/>
</dbReference>
<dbReference type="Proteomes" id="UP000066624">
    <property type="component" value="Chromosome"/>
</dbReference>
<accession>A0A0K0XY30</accession>
<protein>
    <submittedName>
        <fullName evidence="1">Uncharacterized protein</fullName>
    </submittedName>
</protein>
<name>A0A0K0XY30_9GAMM</name>
<organism evidence="1 2">
    <name type="scientific">Wenzhouxiangella marina</name>
    <dbReference type="NCBI Taxonomy" id="1579979"/>
    <lineage>
        <taxon>Bacteria</taxon>
        <taxon>Pseudomonadati</taxon>
        <taxon>Pseudomonadota</taxon>
        <taxon>Gammaproteobacteria</taxon>
        <taxon>Chromatiales</taxon>
        <taxon>Wenzhouxiangellaceae</taxon>
        <taxon>Wenzhouxiangella</taxon>
    </lineage>
</organism>
<dbReference type="STRING" id="1579979.WM2015_2225"/>
<proteinExistence type="predicted"/>
<sequence>MKKTILMLLAGLFSASAFAQSPEGSEAVQRLHPSQLAAESDVVVLAQLDRLDYQRRRGFPVSGNAWIRVLVPYKLPRPMDLIRIVEDGFGPDRCYFPDVPLWQELPRYLMFLNEVDNRDFEGNRGGCMLEVLVTSDNRYAVRWPQDGLVLDEEELELVEELDFIGPGATIDVTDTTSISRAALIEDYYMVDDGDFRFRYTRGIPLEVFRSSIMGRESLTTDRQQLGR</sequence>
<keyword evidence="2" id="KW-1185">Reference proteome</keyword>
<dbReference type="KEGG" id="wma:WM2015_2225"/>